<evidence type="ECO:0000259" key="14">
    <source>
        <dbReference type="Pfam" id="PF02775"/>
    </source>
</evidence>
<comment type="pathway">
    <text evidence="1 12">Amino-acid biosynthesis; L-isoleucine biosynthesis; L-isoleucine from 2-oxobutanoate: step 1/4.</text>
</comment>
<name>A0ABU9VYH5_9CLOT</name>
<dbReference type="InterPro" id="IPR012000">
    <property type="entry name" value="Thiamin_PyroP_enz_cen_dom"/>
</dbReference>
<keyword evidence="9 12" id="KW-0786">Thiamine pyrophosphate</keyword>
<evidence type="ECO:0000256" key="2">
    <source>
        <dbReference type="ARBA" id="ARBA00005025"/>
    </source>
</evidence>
<evidence type="ECO:0000259" key="13">
    <source>
        <dbReference type="Pfam" id="PF00205"/>
    </source>
</evidence>
<proteinExistence type="inferred from homology"/>
<feature type="domain" description="Thiamine pyrophosphate enzyme central" evidence="13">
    <location>
        <begin position="192"/>
        <end position="326"/>
    </location>
</feature>
<evidence type="ECO:0000256" key="5">
    <source>
        <dbReference type="ARBA" id="ARBA00022605"/>
    </source>
</evidence>
<keyword evidence="5 12" id="KW-0028">Amino-acid biosynthesis</keyword>
<dbReference type="EC" id="2.2.1.6" evidence="4 12"/>
<dbReference type="InterPro" id="IPR039368">
    <property type="entry name" value="AHAS_TPP"/>
</dbReference>
<comment type="cofactor">
    <cofactor evidence="12">
        <name>thiamine diphosphate</name>
        <dbReference type="ChEBI" id="CHEBI:58937"/>
    </cofactor>
    <text evidence="12">Binds 1 thiamine pyrophosphate per subunit.</text>
</comment>
<feature type="domain" description="Thiamine pyrophosphate enzyme N-terminal TPP-binding" evidence="15">
    <location>
        <begin position="4"/>
        <end position="119"/>
    </location>
</feature>
<dbReference type="Gene3D" id="3.40.50.970">
    <property type="match status" value="2"/>
</dbReference>
<comment type="caution">
    <text evidence="16">The sequence shown here is derived from an EMBL/GenBank/DDBJ whole genome shotgun (WGS) entry which is preliminary data.</text>
</comment>
<dbReference type="EMBL" id="JBCITM010000031">
    <property type="protein sequence ID" value="MEN1762211.1"/>
    <property type="molecule type" value="Genomic_DNA"/>
</dbReference>
<evidence type="ECO:0000259" key="15">
    <source>
        <dbReference type="Pfam" id="PF02776"/>
    </source>
</evidence>
<keyword evidence="17" id="KW-1185">Reference proteome</keyword>
<keyword evidence="8 12" id="KW-0460">Magnesium</keyword>
<dbReference type="SUPFAM" id="SSF52518">
    <property type="entry name" value="Thiamin diphosphate-binding fold (THDP-binding)"/>
    <property type="match status" value="2"/>
</dbReference>
<evidence type="ECO:0000256" key="9">
    <source>
        <dbReference type="ARBA" id="ARBA00023052"/>
    </source>
</evidence>
<dbReference type="InterPro" id="IPR029061">
    <property type="entry name" value="THDP-binding"/>
</dbReference>
<evidence type="ECO:0000256" key="8">
    <source>
        <dbReference type="ARBA" id="ARBA00022842"/>
    </source>
</evidence>
<comment type="similarity">
    <text evidence="3 12">Belongs to the TPP enzyme family.</text>
</comment>
<comment type="cofactor">
    <cofactor evidence="12">
        <name>Mg(2+)</name>
        <dbReference type="ChEBI" id="CHEBI:18420"/>
    </cofactor>
    <text evidence="12">Binds 1 Mg(2+) ion per subunit.</text>
</comment>
<feature type="domain" description="Thiamine pyrophosphate enzyme TPP-binding" evidence="14">
    <location>
        <begin position="385"/>
        <end position="532"/>
    </location>
</feature>
<evidence type="ECO:0000256" key="11">
    <source>
        <dbReference type="ARBA" id="ARBA00048670"/>
    </source>
</evidence>
<dbReference type="PANTHER" id="PTHR18968:SF13">
    <property type="entry name" value="ACETOLACTATE SYNTHASE CATALYTIC SUBUNIT, MITOCHONDRIAL"/>
    <property type="match status" value="1"/>
</dbReference>
<dbReference type="Pfam" id="PF02776">
    <property type="entry name" value="TPP_enzyme_N"/>
    <property type="match status" value="1"/>
</dbReference>
<comment type="catalytic activity">
    <reaction evidence="11 12">
        <text>2 pyruvate + H(+) = (2S)-2-acetolactate + CO2</text>
        <dbReference type="Rhea" id="RHEA:25249"/>
        <dbReference type="ChEBI" id="CHEBI:15361"/>
        <dbReference type="ChEBI" id="CHEBI:15378"/>
        <dbReference type="ChEBI" id="CHEBI:16526"/>
        <dbReference type="ChEBI" id="CHEBI:58476"/>
        <dbReference type="EC" id="2.2.1.6"/>
    </reaction>
</comment>
<evidence type="ECO:0000313" key="17">
    <source>
        <dbReference type="Proteomes" id="UP001407405"/>
    </source>
</evidence>
<dbReference type="GO" id="GO:0003984">
    <property type="term" value="F:acetolactate synthase activity"/>
    <property type="evidence" value="ECO:0007669"/>
    <property type="project" value="UniProtKB-EC"/>
</dbReference>
<dbReference type="InterPro" id="IPR012001">
    <property type="entry name" value="Thiamin_PyroP_enz_TPP-bd_dom"/>
</dbReference>
<dbReference type="NCBIfam" id="TIGR00118">
    <property type="entry name" value="acolac_lg"/>
    <property type="match status" value="1"/>
</dbReference>
<sequence length="559" mass="60264">MQLNGSQILMECLLEQGVDTVFGYPGGTVIHIFDALYEYQDRIAHILTSHEQGATHAADGYARATGKTGVVIATSGPGATNTVTGIATAHMDSIPMVVVTGNVPLPLLGKDSFQEVDIMGVTMPITKHSFIVKDVNQLADTLRRAFHIANEGRPGPVLVDIPKDVSVAMAAYTPQELQVIEKQNTITAESLKNALAILKESKKPFILTGGGVIRADAGEEMLAFIEKMNAPFSSTLMGLGGVNTGHSLFTGMIGMHGSKTSNMAATQCDLLIAVGSRFSDRVISNVKGFAPDAFILHIDIDPAEVNKNVRAVHHLSGDVKLALQKLNAALEDTHVEARQSWVNQIQDWKTSYPLATNQNGTIKPHTVIRALSDLTSGRAIVTTEVGQSQMWAAQYYTHSEPRTFLTSGGLGTMGFGLGACMGAAIGRKDKKVINIAGDGSFLMNCNELATAAHYQLPILIIILDNGVLGMVRQWQDLFFDKRFAGTTIDRKTDFVKLAEAFGAKGYKLERVEDVESVLKEALVQDGPVVVHVPIDKDDKVFPMVPPGAFIQDLITEETL</sequence>
<evidence type="ECO:0000313" key="16">
    <source>
        <dbReference type="EMBL" id="MEN1762211.1"/>
    </source>
</evidence>
<dbReference type="CDD" id="cd07035">
    <property type="entry name" value="TPP_PYR_POX_like"/>
    <property type="match status" value="1"/>
</dbReference>
<evidence type="ECO:0000256" key="4">
    <source>
        <dbReference type="ARBA" id="ARBA00013145"/>
    </source>
</evidence>
<dbReference type="InterPro" id="IPR011766">
    <property type="entry name" value="TPP_enzyme_TPP-bd"/>
</dbReference>
<evidence type="ECO:0000256" key="6">
    <source>
        <dbReference type="ARBA" id="ARBA00022679"/>
    </source>
</evidence>
<evidence type="ECO:0000256" key="7">
    <source>
        <dbReference type="ARBA" id="ARBA00022723"/>
    </source>
</evidence>
<comment type="pathway">
    <text evidence="2 12">Amino-acid biosynthesis; L-valine biosynthesis; L-valine from pyruvate: step 1/4.</text>
</comment>
<evidence type="ECO:0000256" key="12">
    <source>
        <dbReference type="RuleBase" id="RU003591"/>
    </source>
</evidence>
<accession>A0ABU9VYH5</accession>
<reference evidence="16 17" key="1">
    <citation type="submission" date="2024-04" db="EMBL/GenBank/DDBJ databases">
        <title>Genome sequencing and metabolic network reconstruction of aminoacids and betaine degradation by Anoxynatronum sibiricum.</title>
        <authorList>
            <person name="Detkova E.N."/>
            <person name="Boltjanskaja Y.V."/>
            <person name="Mardanov A.V."/>
            <person name="Kevbrin V."/>
        </authorList>
    </citation>
    <scope>NUCLEOTIDE SEQUENCE [LARGE SCALE GENOMIC DNA]</scope>
    <source>
        <strain evidence="16 17">Z-7981</strain>
    </source>
</reference>
<dbReference type="PANTHER" id="PTHR18968">
    <property type="entry name" value="THIAMINE PYROPHOSPHATE ENZYMES"/>
    <property type="match status" value="1"/>
</dbReference>
<dbReference type="InterPro" id="IPR045229">
    <property type="entry name" value="TPP_enz"/>
</dbReference>
<evidence type="ECO:0000256" key="1">
    <source>
        <dbReference type="ARBA" id="ARBA00004974"/>
    </source>
</evidence>
<dbReference type="Pfam" id="PF00205">
    <property type="entry name" value="TPP_enzyme_M"/>
    <property type="match status" value="1"/>
</dbReference>
<dbReference type="Pfam" id="PF02775">
    <property type="entry name" value="TPP_enzyme_C"/>
    <property type="match status" value="1"/>
</dbReference>
<keyword evidence="6 12" id="KW-0808">Transferase</keyword>
<dbReference type="Proteomes" id="UP001407405">
    <property type="component" value="Unassembled WGS sequence"/>
</dbReference>
<keyword evidence="7 12" id="KW-0479">Metal-binding</keyword>
<protein>
    <recommendedName>
        <fullName evidence="4 12">Acetolactate synthase</fullName>
        <ecNumber evidence="4 12">2.2.1.6</ecNumber>
    </recommendedName>
</protein>
<gene>
    <name evidence="16" type="primary">ilvB</name>
    <name evidence="16" type="ORF">AAIG11_17105</name>
</gene>
<dbReference type="InterPro" id="IPR012846">
    <property type="entry name" value="Acetolactate_synth_lsu"/>
</dbReference>
<dbReference type="Gene3D" id="3.40.50.1220">
    <property type="entry name" value="TPP-binding domain"/>
    <property type="match status" value="1"/>
</dbReference>
<evidence type="ECO:0000256" key="3">
    <source>
        <dbReference type="ARBA" id="ARBA00007812"/>
    </source>
</evidence>
<keyword evidence="10 12" id="KW-0100">Branched-chain amino acid biosynthesis</keyword>
<dbReference type="RefSeq" id="WP_343187474.1">
    <property type="nucleotide sequence ID" value="NZ_JBCITM010000031.1"/>
</dbReference>
<dbReference type="InterPro" id="IPR029035">
    <property type="entry name" value="DHS-like_NAD/FAD-binding_dom"/>
</dbReference>
<evidence type="ECO:0000256" key="10">
    <source>
        <dbReference type="ARBA" id="ARBA00023304"/>
    </source>
</evidence>
<organism evidence="16 17">
    <name type="scientific">Anoxynatronum sibiricum</name>
    <dbReference type="NCBI Taxonomy" id="210623"/>
    <lineage>
        <taxon>Bacteria</taxon>
        <taxon>Bacillati</taxon>
        <taxon>Bacillota</taxon>
        <taxon>Clostridia</taxon>
        <taxon>Eubacteriales</taxon>
        <taxon>Clostridiaceae</taxon>
        <taxon>Anoxynatronum</taxon>
    </lineage>
</organism>
<dbReference type="CDD" id="cd02015">
    <property type="entry name" value="TPP_AHAS"/>
    <property type="match status" value="1"/>
</dbReference>
<dbReference type="SUPFAM" id="SSF52467">
    <property type="entry name" value="DHS-like NAD/FAD-binding domain"/>
    <property type="match status" value="1"/>
</dbReference>